<dbReference type="Pfam" id="PF05025">
    <property type="entry name" value="RbsD_FucU"/>
    <property type="match status" value="1"/>
</dbReference>
<reference evidence="4 6" key="1">
    <citation type="journal article" date="2001" name="Int. J. Syst. Evol. Microbiol.">
        <title>Agreia bicolorata gen. nov., sp. nov., to accommodate actinobacteria isolated from narrow reed grass infected by the nematode Heteroanguina graminophila.</title>
        <authorList>
            <person name="Evtushenko L.I."/>
            <person name="Dorofeeva L.V."/>
            <person name="Dobrovolskaya T.G."/>
            <person name="Streshinskaya G.M."/>
            <person name="Subbotin S.A."/>
            <person name="Tiedje J.M."/>
        </authorList>
    </citation>
    <scope>NUCLEOTIDE SEQUENCE [LARGE SCALE GENOMIC DNA]</scope>
    <source>
        <strain evidence="4 6">VKM Ac-1804</strain>
    </source>
</reference>
<dbReference type="PANTHER" id="PTHR31690">
    <property type="entry name" value="FUCOSE MUTAROTASE"/>
    <property type="match status" value="1"/>
</dbReference>
<proteinExistence type="predicted"/>
<evidence type="ECO:0000313" key="7">
    <source>
        <dbReference type="Proteomes" id="UP000189735"/>
    </source>
</evidence>
<evidence type="ECO:0000256" key="1">
    <source>
        <dbReference type="ARBA" id="ARBA00000223"/>
    </source>
</evidence>
<dbReference type="Proteomes" id="UP000189735">
    <property type="component" value="Unassembled WGS sequence"/>
</dbReference>
<dbReference type="EMBL" id="JYFC01000006">
    <property type="protein sequence ID" value="KJC63636.1"/>
    <property type="molecule type" value="Genomic_DNA"/>
</dbReference>
<dbReference type="InterPro" id="IPR050443">
    <property type="entry name" value="RbsD/FucU_mutarotase"/>
</dbReference>
<accession>A0A1T4WWL2</accession>
<protein>
    <submittedName>
        <fullName evidence="5">L-fucose mutarotase</fullName>
    </submittedName>
</protein>
<name>A0A1T4WWL2_9MICO</name>
<dbReference type="GO" id="GO:0036373">
    <property type="term" value="F:L-fucose mutarotase activity"/>
    <property type="evidence" value="ECO:0007669"/>
    <property type="project" value="UniProtKB-EC"/>
</dbReference>
<evidence type="ECO:0000313" key="6">
    <source>
        <dbReference type="Proteomes" id="UP000032503"/>
    </source>
</evidence>
<reference evidence="7" key="3">
    <citation type="submission" date="2017-02" db="EMBL/GenBank/DDBJ databases">
        <authorList>
            <person name="Varghese N."/>
            <person name="Submissions S."/>
        </authorList>
    </citation>
    <scope>NUCLEOTIDE SEQUENCE [LARGE SCALE GENOMIC DNA]</scope>
    <source>
        <strain evidence="7">VKM Ac-2052</strain>
    </source>
</reference>
<dbReference type="Proteomes" id="UP000032503">
    <property type="component" value="Unassembled WGS sequence"/>
</dbReference>
<dbReference type="SUPFAM" id="SSF102546">
    <property type="entry name" value="RbsD-like"/>
    <property type="match status" value="1"/>
</dbReference>
<dbReference type="AlphaFoldDB" id="A0A1T4WWL2"/>
<comment type="catalytic activity">
    <reaction evidence="1">
        <text>beta-D-ribopyranose = beta-D-ribofuranose</text>
        <dbReference type="Rhea" id="RHEA:25432"/>
        <dbReference type="ChEBI" id="CHEBI:27476"/>
        <dbReference type="ChEBI" id="CHEBI:47002"/>
        <dbReference type="EC" id="5.4.99.62"/>
    </reaction>
</comment>
<evidence type="ECO:0000256" key="3">
    <source>
        <dbReference type="ARBA" id="ARBA00036324"/>
    </source>
</evidence>
<organism evidence="5 7">
    <name type="scientific">Agreia bicolorata</name>
    <dbReference type="NCBI Taxonomy" id="110935"/>
    <lineage>
        <taxon>Bacteria</taxon>
        <taxon>Bacillati</taxon>
        <taxon>Actinomycetota</taxon>
        <taxon>Actinomycetes</taxon>
        <taxon>Micrococcales</taxon>
        <taxon>Microbacteriaceae</taxon>
        <taxon>Agreia</taxon>
    </lineage>
</organism>
<evidence type="ECO:0000313" key="5">
    <source>
        <dbReference type="EMBL" id="SKA81706.1"/>
    </source>
</evidence>
<sequence>MLKNIDPQLNPRLLYLLATMGHGDRVAIVDRNYPAYASGVEVNHLGSLDSTQALHVVLSVMPLDRFEETPMIFMQPADAGGPLPVHQAALSAAADAEGRPIACAWRERHAFYEEVRTATVVIATDESRPWGNILLMKGVL</sequence>
<dbReference type="GO" id="GO:0006004">
    <property type="term" value="P:fucose metabolic process"/>
    <property type="evidence" value="ECO:0007669"/>
    <property type="project" value="TreeGrafter"/>
</dbReference>
<dbReference type="PANTHER" id="PTHR31690:SF4">
    <property type="entry name" value="FUCOSE MUTAROTASE"/>
    <property type="match status" value="1"/>
</dbReference>
<gene>
    <name evidence="5" type="ORF">SAMN06295879_0371</name>
    <name evidence="4" type="ORF">TZ00_14015</name>
</gene>
<reference evidence="4" key="2">
    <citation type="submission" date="2015-02" db="EMBL/GenBank/DDBJ databases">
        <authorList>
            <person name="Vasilyev I.Y."/>
            <person name="Siniagina M.N."/>
            <person name="Malanin S.Y."/>
            <person name="Boulygina E.A."/>
            <person name="Grygoryeva T.V."/>
            <person name="Yarullina D.R."/>
            <person name="Ilinskaya O.N."/>
        </authorList>
    </citation>
    <scope>NUCLEOTIDE SEQUENCE</scope>
    <source>
        <strain evidence="4">VKM Ac-1804</strain>
    </source>
</reference>
<evidence type="ECO:0000256" key="2">
    <source>
        <dbReference type="ARBA" id="ARBA00023235"/>
    </source>
</evidence>
<dbReference type="GO" id="GO:0042806">
    <property type="term" value="F:fucose binding"/>
    <property type="evidence" value="ECO:0007669"/>
    <property type="project" value="TreeGrafter"/>
</dbReference>
<keyword evidence="6" id="KW-1185">Reference proteome</keyword>
<dbReference type="GO" id="GO:0062193">
    <property type="term" value="F:D-ribose pyranase activity"/>
    <property type="evidence" value="ECO:0007669"/>
    <property type="project" value="UniProtKB-EC"/>
</dbReference>
<reference evidence="5" key="4">
    <citation type="submission" date="2017-02" db="EMBL/GenBank/DDBJ databases">
        <authorList>
            <person name="Peterson S.W."/>
        </authorList>
    </citation>
    <scope>NUCLEOTIDE SEQUENCE [LARGE SCALE GENOMIC DNA]</scope>
    <source>
        <strain evidence="5">VKM Ac-2052</strain>
    </source>
</reference>
<keyword evidence="2" id="KW-0413">Isomerase</keyword>
<dbReference type="EMBL" id="FUYG01000001">
    <property type="protein sequence ID" value="SKA81706.1"/>
    <property type="molecule type" value="Genomic_DNA"/>
</dbReference>
<comment type="catalytic activity">
    <reaction evidence="3">
        <text>alpha-L-fucose = beta-L-fucose</text>
        <dbReference type="Rhea" id="RHEA:25580"/>
        <dbReference type="ChEBI" id="CHEBI:42548"/>
        <dbReference type="ChEBI" id="CHEBI:42589"/>
        <dbReference type="EC" id="5.1.3.29"/>
    </reaction>
</comment>
<dbReference type="InterPro" id="IPR007721">
    <property type="entry name" value="RbsD_FucU"/>
</dbReference>
<dbReference type="Gene3D" id="3.40.1650.10">
    <property type="entry name" value="RbsD-like domain"/>
    <property type="match status" value="1"/>
</dbReference>
<evidence type="ECO:0000313" key="4">
    <source>
        <dbReference type="EMBL" id="KJC63636.1"/>
    </source>
</evidence>
<dbReference type="InterPro" id="IPR023750">
    <property type="entry name" value="RbsD-like_sf"/>
</dbReference>
<dbReference type="RefSeq" id="WP_044442588.1">
    <property type="nucleotide sequence ID" value="NZ_FUYG01000001.1"/>
</dbReference>